<reference evidence="1" key="1">
    <citation type="submission" date="2022-06" db="EMBL/GenBank/DDBJ databases">
        <title>Phylogenomic reconstructions and comparative analyses of Kickxellomycotina fungi.</title>
        <authorList>
            <person name="Reynolds N.K."/>
            <person name="Stajich J.E."/>
            <person name="Barry K."/>
            <person name="Grigoriev I.V."/>
            <person name="Crous P."/>
            <person name="Smith M.E."/>
        </authorList>
    </citation>
    <scope>NUCLEOTIDE SEQUENCE</scope>
    <source>
        <strain evidence="1">RSA 2271</strain>
    </source>
</reference>
<dbReference type="Proteomes" id="UP001145114">
    <property type="component" value="Unassembled WGS sequence"/>
</dbReference>
<evidence type="ECO:0000313" key="1">
    <source>
        <dbReference type="EMBL" id="KAJ1675822.1"/>
    </source>
</evidence>
<organism evidence="1 2">
    <name type="scientific">Spiromyces aspiralis</name>
    <dbReference type="NCBI Taxonomy" id="68401"/>
    <lineage>
        <taxon>Eukaryota</taxon>
        <taxon>Fungi</taxon>
        <taxon>Fungi incertae sedis</taxon>
        <taxon>Zoopagomycota</taxon>
        <taxon>Kickxellomycotina</taxon>
        <taxon>Kickxellomycetes</taxon>
        <taxon>Kickxellales</taxon>
        <taxon>Kickxellaceae</taxon>
        <taxon>Spiromyces</taxon>
    </lineage>
</organism>
<keyword evidence="2" id="KW-1185">Reference proteome</keyword>
<sequence>MSILKKLLPHCFHNTAASNSGGSSNSSNHGRRSNSYSSNHDNHNSIGYPSSQTAGNPNPTESITNVVDNNLAMAKAQAEQPPTYASVAKSTQRYNRIPTKLNVHHQTESTASVDTIVGETAVTTDSKDTAKLGINPGDYIPGATVSTHPVGLEIENPPCKLTQERAHAQTRARRRYPDCPLVSRKVVTSGLARRRLQQWQGGRKQVPGLEITHSNSSETTLAGGMEGEAGGTTSALTTPAIAV</sequence>
<proteinExistence type="predicted"/>
<evidence type="ECO:0000313" key="2">
    <source>
        <dbReference type="Proteomes" id="UP001145114"/>
    </source>
</evidence>
<comment type="caution">
    <text evidence="1">The sequence shown here is derived from an EMBL/GenBank/DDBJ whole genome shotgun (WGS) entry which is preliminary data.</text>
</comment>
<name>A0ACC1HKN6_9FUNG</name>
<protein>
    <submittedName>
        <fullName evidence="1">Uncharacterized protein</fullName>
    </submittedName>
</protein>
<dbReference type="EMBL" id="JAMZIH010005166">
    <property type="protein sequence ID" value="KAJ1675822.1"/>
    <property type="molecule type" value="Genomic_DNA"/>
</dbReference>
<gene>
    <name evidence="1" type="ORF">EV182_000511</name>
</gene>
<accession>A0ACC1HKN6</accession>